<protein>
    <submittedName>
        <fullName evidence="1">Uncharacterized protein</fullName>
    </submittedName>
</protein>
<dbReference type="EMBL" id="CM055729">
    <property type="protein sequence ID" value="KAJ8015551.1"/>
    <property type="molecule type" value="Genomic_DNA"/>
</dbReference>
<accession>A0ACC2HHT2</accession>
<sequence>MIGKTFSLVFLAVFFFAADAEHKSRLFRRPSCGDMSRTQGCPLNFSPVCGNDGKTYPNECSLCVHRLETNADILIVIDGSC</sequence>
<gene>
    <name evidence="1" type="ORF">DPEC_G00027300</name>
</gene>
<evidence type="ECO:0000313" key="2">
    <source>
        <dbReference type="Proteomes" id="UP001157502"/>
    </source>
</evidence>
<name>A0ACC2HHT2_DALPE</name>
<evidence type="ECO:0000313" key="1">
    <source>
        <dbReference type="EMBL" id="KAJ8015551.1"/>
    </source>
</evidence>
<proteinExistence type="predicted"/>
<reference evidence="1" key="1">
    <citation type="submission" date="2021-05" db="EMBL/GenBank/DDBJ databases">
        <authorList>
            <person name="Pan Q."/>
            <person name="Jouanno E."/>
            <person name="Zahm M."/>
            <person name="Klopp C."/>
            <person name="Cabau C."/>
            <person name="Louis A."/>
            <person name="Berthelot C."/>
            <person name="Parey E."/>
            <person name="Roest Crollius H."/>
            <person name="Montfort J."/>
            <person name="Robinson-Rechavi M."/>
            <person name="Bouchez O."/>
            <person name="Lampietro C."/>
            <person name="Lopez Roques C."/>
            <person name="Donnadieu C."/>
            <person name="Postlethwait J."/>
            <person name="Bobe J."/>
            <person name="Dillon D."/>
            <person name="Chandos A."/>
            <person name="von Hippel F."/>
            <person name="Guiguen Y."/>
        </authorList>
    </citation>
    <scope>NUCLEOTIDE SEQUENCE</scope>
    <source>
        <strain evidence="1">YG-Jan2019</strain>
    </source>
</reference>
<dbReference type="Proteomes" id="UP001157502">
    <property type="component" value="Chromosome 2"/>
</dbReference>
<keyword evidence="2" id="KW-1185">Reference proteome</keyword>
<organism evidence="1 2">
    <name type="scientific">Dallia pectoralis</name>
    <name type="common">Alaska blackfish</name>
    <dbReference type="NCBI Taxonomy" id="75939"/>
    <lineage>
        <taxon>Eukaryota</taxon>
        <taxon>Metazoa</taxon>
        <taxon>Chordata</taxon>
        <taxon>Craniata</taxon>
        <taxon>Vertebrata</taxon>
        <taxon>Euteleostomi</taxon>
        <taxon>Actinopterygii</taxon>
        <taxon>Neopterygii</taxon>
        <taxon>Teleostei</taxon>
        <taxon>Protacanthopterygii</taxon>
        <taxon>Esociformes</taxon>
        <taxon>Umbridae</taxon>
        <taxon>Dallia</taxon>
    </lineage>
</organism>
<comment type="caution">
    <text evidence="1">The sequence shown here is derived from an EMBL/GenBank/DDBJ whole genome shotgun (WGS) entry which is preliminary data.</text>
</comment>